<dbReference type="Proteomes" id="UP001501523">
    <property type="component" value="Unassembled WGS sequence"/>
</dbReference>
<dbReference type="PANTHER" id="PTHR34203">
    <property type="entry name" value="METHYLTRANSFERASE, FKBM FAMILY PROTEIN"/>
    <property type="match status" value="1"/>
</dbReference>
<proteinExistence type="predicted"/>
<reference evidence="3 4" key="1">
    <citation type="journal article" date="2019" name="Int. J. Syst. Evol. Microbiol.">
        <title>The Global Catalogue of Microorganisms (GCM) 10K type strain sequencing project: providing services to taxonomists for standard genome sequencing and annotation.</title>
        <authorList>
            <consortium name="The Broad Institute Genomics Platform"/>
            <consortium name="The Broad Institute Genome Sequencing Center for Infectious Disease"/>
            <person name="Wu L."/>
            <person name="Ma J."/>
        </authorList>
    </citation>
    <scope>NUCLEOTIDE SEQUENCE [LARGE SCALE GENOMIC DNA]</scope>
    <source>
        <strain evidence="3 4">JCM 15421</strain>
    </source>
</reference>
<accession>A0ABN1IID3</accession>
<dbReference type="SUPFAM" id="SSF53335">
    <property type="entry name" value="S-adenosyl-L-methionine-dependent methyltransferases"/>
    <property type="match status" value="2"/>
</dbReference>
<dbReference type="PANTHER" id="PTHR34203:SF13">
    <property type="entry name" value="EXPRESSED PROTEIN"/>
    <property type="match status" value="1"/>
</dbReference>
<evidence type="ECO:0000313" key="3">
    <source>
        <dbReference type="EMBL" id="GAA0714418.1"/>
    </source>
</evidence>
<dbReference type="Pfam" id="PF05050">
    <property type="entry name" value="Methyltransf_21"/>
    <property type="match status" value="1"/>
</dbReference>
<dbReference type="InterPro" id="IPR013216">
    <property type="entry name" value="Methyltransf_11"/>
</dbReference>
<feature type="domain" description="Methyltransferase FkbM" evidence="1">
    <location>
        <begin position="300"/>
        <end position="459"/>
    </location>
</feature>
<evidence type="ECO:0000313" key="4">
    <source>
        <dbReference type="Proteomes" id="UP001501523"/>
    </source>
</evidence>
<comment type="caution">
    <text evidence="3">The sequence shown here is derived from an EMBL/GenBank/DDBJ whole genome shotgun (WGS) entry which is preliminary data.</text>
</comment>
<name>A0ABN1IID3_9GAMM</name>
<dbReference type="RefSeq" id="WP_343790044.1">
    <property type="nucleotide sequence ID" value="NZ_BAAAEU010000007.1"/>
</dbReference>
<evidence type="ECO:0000259" key="2">
    <source>
        <dbReference type="Pfam" id="PF08241"/>
    </source>
</evidence>
<gene>
    <name evidence="3" type="ORF">GCM10009105_18950</name>
</gene>
<dbReference type="NCBIfam" id="TIGR01444">
    <property type="entry name" value="fkbM_fam"/>
    <property type="match status" value="1"/>
</dbReference>
<dbReference type="Gene3D" id="3.40.50.150">
    <property type="entry name" value="Vaccinia Virus protein VP39"/>
    <property type="match status" value="2"/>
</dbReference>
<keyword evidence="4" id="KW-1185">Reference proteome</keyword>
<evidence type="ECO:0000259" key="1">
    <source>
        <dbReference type="Pfam" id="PF05050"/>
    </source>
</evidence>
<dbReference type="EMBL" id="BAAAEU010000007">
    <property type="protein sequence ID" value="GAA0714418.1"/>
    <property type="molecule type" value="Genomic_DNA"/>
</dbReference>
<dbReference type="Pfam" id="PF08241">
    <property type="entry name" value="Methyltransf_11"/>
    <property type="match status" value="1"/>
</dbReference>
<protein>
    <recommendedName>
        <fullName evidence="5">FkbM family methyltransferase</fullName>
    </recommendedName>
</protein>
<dbReference type="InterPro" id="IPR029063">
    <property type="entry name" value="SAM-dependent_MTases_sf"/>
</dbReference>
<dbReference type="InterPro" id="IPR052514">
    <property type="entry name" value="SAM-dependent_MTase"/>
</dbReference>
<evidence type="ECO:0008006" key="5">
    <source>
        <dbReference type="Google" id="ProtNLM"/>
    </source>
</evidence>
<dbReference type="CDD" id="cd02440">
    <property type="entry name" value="AdoMet_MTases"/>
    <property type="match status" value="1"/>
</dbReference>
<organism evidence="3 4">
    <name type="scientific">Dokdonella soli</name>
    <dbReference type="NCBI Taxonomy" id="529810"/>
    <lineage>
        <taxon>Bacteria</taxon>
        <taxon>Pseudomonadati</taxon>
        <taxon>Pseudomonadota</taxon>
        <taxon>Gammaproteobacteria</taxon>
        <taxon>Lysobacterales</taxon>
        <taxon>Rhodanobacteraceae</taxon>
        <taxon>Dokdonella</taxon>
    </lineage>
</organism>
<dbReference type="InterPro" id="IPR006342">
    <property type="entry name" value="FkbM_mtfrase"/>
</dbReference>
<sequence length="512" mass="56345">MTKELERLRRVWQTLGRDDPLWAVLSQADKRGGRWQREEFLATGRVEIDAQLAALAPDGLPCRHDLALDFGCGAGRLSRALAKHFERVIGIDVSPSMLATARALNADIGNIEFRENASPRIEQIADASVDFVFSHIVLQHIPGALAAGYVEEFFRVLAPGGVAAFQFVDAADATWRGRVFALASNRWLNPLRRVLWRRRDVFEMHALPETELQARLVRYPSLRLLTAFDDQAAGPGWRGRRWIVVNGDEAPQRVERDGYVLYAYASDVHMGAPLLAGQAHEPQVERALREHLHAGDVVLDIGANIGILTMLAASCVGANGRVIAIEPIPRNRVLIARSAQASGFAQIEIVAAAASDRVGEIELRTHPTTSNSATPAAAGERLRAAGSATIAAPGVVLDEALPSLDRLDLVKIDVQGMEPRALRGLERTLSRFRPVLLGEFHPWAIERASETAPVDYLRWLRRFYPAITILHRDGTRERCVEPEAVMGAWRRANEAAGLDGRLHLDLLLAADA</sequence>
<feature type="domain" description="Methyltransferase type 11" evidence="2">
    <location>
        <begin position="68"/>
        <end position="165"/>
    </location>
</feature>